<sequence>MSNEIQYIETGKLEFDPENPRFYRLNERAGSDDAVIEEMLDDESVQDLMLSIGSKTISQVSLF</sequence>
<evidence type="ECO:0000313" key="1">
    <source>
        <dbReference type="EMBL" id="STV07705.1"/>
    </source>
</evidence>
<accession>A0A378AFI0</accession>
<name>A0A378AFI0_KLEPO</name>
<gene>
    <name evidence="1" type="ORF">NCTC5050_02277</name>
</gene>
<dbReference type="AlphaFoldDB" id="A0A378AFI0"/>
<proteinExistence type="predicted"/>
<organism evidence="1 2">
    <name type="scientific">Klebsiella pneumoniae subsp. ozaenae</name>
    <dbReference type="NCBI Taxonomy" id="574"/>
    <lineage>
        <taxon>Bacteria</taxon>
        <taxon>Pseudomonadati</taxon>
        <taxon>Pseudomonadota</taxon>
        <taxon>Gammaproteobacteria</taxon>
        <taxon>Enterobacterales</taxon>
        <taxon>Enterobacteriaceae</taxon>
        <taxon>Klebsiella/Raoultella group</taxon>
        <taxon>Klebsiella</taxon>
        <taxon>Klebsiella pneumoniae complex</taxon>
    </lineage>
</organism>
<evidence type="ECO:0000313" key="2">
    <source>
        <dbReference type="Proteomes" id="UP000255382"/>
    </source>
</evidence>
<dbReference type="EMBL" id="UGLZ01000005">
    <property type="protein sequence ID" value="STV07705.1"/>
    <property type="molecule type" value="Genomic_DNA"/>
</dbReference>
<dbReference type="Proteomes" id="UP000255382">
    <property type="component" value="Unassembled WGS sequence"/>
</dbReference>
<protein>
    <submittedName>
        <fullName evidence="1">Uncharacterized protein</fullName>
    </submittedName>
</protein>
<keyword evidence="2" id="KW-1185">Reference proteome</keyword>
<reference evidence="1 2" key="1">
    <citation type="submission" date="2018-06" db="EMBL/GenBank/DDBJ databases">
        <authorList>
            <consortium name="Pathogen Informatics"/>
            <person name="Doyle S."/>
        </authorList>
    </citation>
    <scope>NUCLEOTIDE SEQUENCE [LARGE SCALE GENOMIC DNA]</scope>
    <source>
        <strain evidence="1 2">NCTC5050</strain>
    </source>
</reference>